<sequence length="208" mass="24132">MLAPAYNDKVFINCPFDDDYRPLLHAMIYSIYRCGFFPVAALSEDDGTDNRLDKIIRCIRGSRYGIHDLSRTEVNGNNLPRFNMPFEAGLFYAAKYFGSKSDKVKFGLVFEKTKYLYQQYISDLNGIDTKAHKNDPVVVLEKVRDWLKTSSKRITVPGNAKLKKDYNEFLTRLPIILEDLELELDSLLFNDYCQIVEEAVREKLSWSE</sequence>
<proteinExistence type="predicted"/>
<dbReference type="RefSeq" id="WP_264281497.1">
    <property type="nucleotide sequence ID" value="NZ_CP107006.1"/>
</dbReference>
<protein>
    <submittedName>
        <fullName evidence="1">Uncharacterized protein</fullName>
    </submittedName>
</protein>
<dbReference type="Proteomes" id="UP001162741">
    <property type="component" value="Chromosome"/>
</dbReference>
<evidence type="ECO:0000313" key="2">
    <source>
        <dbReference type="Proteomes" id="UP001162741"/>
    </source>
</evidence>
<name>A0ABY6J540_9BACT</name>
<accession>A0ABY6J540</accession>
<organism evidence="1 2">
    <name type="scientific">Chitinophaga horti</name>
    <dbReference type="NCBI Taxonomy" id="2920382"/>
    <lineage>
        <taxon>Bacteria</taxon>
        <taxon>Pseudomonadati</taxon>
        <taxon>Bacteroidota</taxon>
        <taxon>Chitinophagia</taxon>
        <taxon>Chitinophagales</taxon>
        <taxon>Chitinophagaceae</taxon>
        <taxon>Chitinophaga</taxon>
    </lineage>
</organism>
<reference evidence="1" key="1">
    <citation type="submission" date="2022-10" db="EMBL/GenBank/DDBJ databases">
        <title>Chitinophaga sp. nov., isolated from soil.</title>
        <authorList>
            <person name="Jeon C.O."/>
        </authorList>
    </citation>
    <scope>NUCLEOTIDE SEQUENCE</scope>
    <source>
        <strain evidence="1">R8</strain>
    </source>
</reference>
<gene>
    <name evidence="1" type="ORF">MKQ68_25370</name>
</gene>
<keyword evidence="2" id="KW-1185">Reference proteome</keyword>
<evidence type="ECO:0000313" key="1">
    <source>
        <dbReference type="EMBL" id="UYQ93416.1"/>
    </source>
</evidence>
<dbReference type="EMBL" id="CP107006">
    <property type="protein sequence ID" value="UYQ93416.1"/>
    <property type="molecule type" value="Genomic_DNA"/>
</dbReference>